<evidence type="ECO:0000256" key="1">
    <source>
        <dbReference type="ARBA" id="ARBA00001947"/>
    </source>
</evidence>
<name>A0A955L8Q1_9BACT</name>
<dbReference type="AlphaFoldDB" id="A0A955L8Q1"/>
<protein>
    <submittedName>
        <fullName evidence="7">DUF1704 domain-containing protein</fullName>
    </submittedName>
</protein>
<keyword evidence="4" id="KW-0482">Metalloprotease</keyword>
<dbReference type="SUPFAM" id="SSF56059">
    <property type="entry name" value="Glutathione synthetase ATP-binding domain-like"/>
    <property type="match status" value="1"/>
</dbReference>
<evidence type="ECO:0000256" key="5">
    <source>
        <dbReference type="PROSITE-ProRule" id="PRU00409"/>
    </source>
</evidence>
<keyword evidence="3" id="KW-0378">Hydrolase</keyword>
<dbReference type="GO" id="GO:0046872">
    <property type="term" value="F:metal ion binding"/>
    <property type="evidence" value="ECO:0007669"/>
    <property type="project" value="InterPro"/>
</dbReference>
<comment type="caution">
    <text evidence="7">The sequence shown here is derived from an EMBL/GenBank/DDBJ whole genome shotgun (WGS) entry which is preliminary data.</text>
</comment>
<comment type="cofactor">
    <cofactor evidence="1">
        <name>Zn(2+)</name>
        <dbReference type="ChEBI" id="CHEBI:29105"/>
    </cofactor>
</comment>
<dbReference type="EMBL" id="JAGQLH010000039">
    <property type="protein sequence ID" value="MCA9385710.1"/>
    <property type="molecule type" value="Genomic_DNA"/>
</dbReference>
<dbReference type="Pfam" id="PF14397">
    <property type="entry name" value="ATPgrasp_ST"/>
    <property type="match status" value="1"/>
</dbReference>
<keyword evidence="2" id="KW-0645">Protease</keyword>
<reference evidence="7" key="1">
    <citation type="submission" date="2020-04" db="EMBL/GenBank/DDBJ databases">
        <authorList>
            <person name="Zhang T."/>
        </authorList>
    </citation>
    <scope>NUCLEOTIDE SEQUENCE</scope>
    <source>
        <strain evidence="7">HKST-UBA11</strain>
    </source>
</reference>
<dbReference type="PANTHER" id="PTHR31817">
    <property type="match status" value="1"/>
</dbReference>
<dbReference type="Pfam" id="PF08014">
    <property type="entry name" value="MATCAP"/>
    <property type="match status" value="1"/>
</dbReference>
<evidence type="ECO:0000256" key="4">
    <source>
        <dbReference type="ARBA" id="ARBA00023049"/>
    </source>
</evidence>
<dbReference type="InterPro" id="IPR011761">
    <property type="entry name" value="ATP-grasp"/>
</dbReference>
<dbReference type="SMART" id="SM01154">
    <property type="entry name" value="DUF1704"/>
    <property type="match status" value="1"/>
</dbReference>
<evidence type="ECO:0000259" key="6">
    <source>
        <dbReference type="PROSITE" id="PS50975"/>
    </source>
</evidence>
<gene>
    <name evidence="7" type="ORF">KC717_03615</name>
</gene>
<dbReference type="GO" id="GO:0080164">
    <property type="term" value="P:regulation of nitric oxide metabolic process"/>
    <property type="evidence" value="ECO:0007669"/>
    <property type="project" value="TreeGrafter"/>
</dbReference>
<dbReference type="PROSITE" id="PS50975">
    <property type="entry name" value="ATP_GRASP"/>
    <property type="match status" value="1"/>
</dbReference>
<sequence length="814" mass="92636">MTSIFQILKNRKKILGRNSRSLKYIKRYGTPRGRAIADNKLRTKKLLIEHNIPTPTLLGTIASSKELRNFDWGILPKSFVMKPVHGVQGGGIEIFYNKNKDDKWIRADRTKASKDDLYHLAQAILDGQFSINQKSDQVFFEDRIKPHDAFKNYTYKGTPDIRIIVFNKIPIMAYVRFPTKESRGKANMILGAVGTGIDISNGITTTSTYGKGAGGRGNPIEFVPGTQLRYQGLKIPYWNEILKYAVKTQTVSGLSFIAIDFLIDQEKGPLIVEVNARPGLSIQIANRTGLSWRLEKAKGLKVKTIEQGIRLGKDLFGGEIEEEIEKISGKEVIPNLMPVKLYSEDKKSKTLALIDTSRRTTAVDSKIAIELGLIDEPIEEGESDIQNIKIKLGSQIIESECRIVHGPIKGHRVLIGRKDLSNYIIDIQKIEKEKEKRLRETVIAARPKMSIKRLDSALSLISDDISIQRSVKPINLAEERQRFLDNNGTVNPNFKYRPIKFNPDFLLVQLNYLNPPTNEIGQLYAQKIQELKQSIYLIEAIGRDPELFTRRSIKLYGRPTVSDRKKAQAVLNNYSYSDTLNPNSQLLDSKAVESHFKNALISAGIENPRIVYRKFGRASLGKKTHTLYLNEKAKWTEEKIQTTINHEIRTHLIRSLNGKQQEYKLFQIGTKDYLQTEEGLATLMKYSVKKNKTLFIPALLYLAMNKALRGDFISTYEFINQYIQDPRLSFNYTYRLKRGISDTSQAGAFTKDQYFAWTLNLADLLLENPELIEYIFNGKGRATELMKFTEKSGTSGLEFLENIQEIVNANNFSD</sequence>
<dbReference type="InterPro" id="IPR039523">
    <property type="entry name" value="RimK-rel_E_lig_ATP-grasp"/>
</dbReference>
<evidence type="ECO:0000313" key="7">
    <source>
        <dbReference type="EMBL" id="MCA9385710.1"/>
    </source>
</evidence>
<dbReference type="Gene3D" id="3.30.470.20">
    <property type="entry name" value="ATP-grasp fold, B domain"/>
    <property type="match status" value="1"/>
</dbReference>
<dbReference type="Proteomes" id="UP000754563">
    <property type="component" value="Unassembled WGS sequence"/>
</dbReference>
<keyword evidence="5" id="KW-0547">Nucleotide-binding</keyword>
<evidence type="ECO:0000256" key="3">
    <source>
        <dbReference type="ARBA" id="ARBA00022801"/>
    </source>
</evidence>
<dbReference type="InterPro" id="IPR012548">
    <property type="entry name" value="MATCAP"/>
</dbReference>
<dbReference type="GO" id="GO:0008237">
    <property type="term" value="F:metallopeptidase activity"/>
    <property type="evidence" value="ECO:0007669"/>
    <property type="project" value="UniProtKB-KW"/>
</dbReference>
<evidence type="ECO:0000313" key="8">
    <source>
        <dbReference type="Proteomes" id="UP000754563"/>
    </source>
</evidence>
<feature type="domain" description="ATP-grasp" evidence="6">
    <location>
        <begin position="44"/>
        <end position="301"/>
    </location>
</feature>
<dbReference type="PANTHER" id="PTHR31817:SF0">
    <property type="entry name" value="CHROMOSOME UNDETERMINED SCAFFOLD_67, WHOLE GENOME SHOTGUN SEQUENCE"/>
    <property type="match status" value="1"/>
</dbReference>
<accession>A0A955L8Q1</accession>
<organism evidence="7 8">
    <name type="scientific">Candidatus Dojkabacteria bacterium</name>
    <dbReference type="NCBI Taxonomy" id="2099670"/>
    <lineage>
        <taxon>Bacteria</taxon>
        <taxon>Candidatus Dojkabacteria</taxon>
    </lineage>
</organism>
<dbReference type="GO" id="GO:0005524">
    <property type="term" value="F:ATP binding"/>
    <property type="evidence" value="ECO:0007669"/>
    <property type="project" value="UniProtKB-UniRule"/>
</dbReference>
<proteinExistence type="predicted"/>
<evidence type="ECO:0000256" key="2">
    <source>
        <dbReference type="ARBA" id="ARBA00022670"/>
    </source>
</evidence>
<reference evidence="7" key="2">
    <citation type="journal article" date="2021" name="Microbiome">
        <title>Successional dynamics and alternative stable states in a saline activated sludge microbial community over 9 years.</title>
        <authorList>
            <person name="Wang Y."/>
            <person name="Ye J."/>
            <person name="Ju F."/>
            <person name="Liu L."/>
            <person name="Boyd J.A."/>
            <person name="Deng Y."/>
            <person name="Parks D.H."/>
            <person name="Jiang X."/>
            <person name="Yin X."/>
            <person name="Woodcroft B.J."/>
            <person name="Tyson G.W."/>
            <person name="Hugenholtz P."/>
            <person name="Polz M.F."/>
            <person name="Zhang T."/>
        </authorList>
    </citation>
    <scope>NUCLEOTIDE SEQUENCE</scope>
    <source>
        <strain evidence="7">HKST-UBA11</strain>
    </source>
</reference>
<dbReference type="GO" id="GO:0006508">
    <property type="term" value="P:proteolysis"/>
    <property type="evidence" value="ECO:0007669"/>
    <property type="project" value="UniProtKB-KW"/>
</dbReference>
<keyword evidence="5" id="KW-0067">ATP-binding</keyword>